<dbReference type="Proteomes" id="UP000433876">
    <property type="component" value="Unassembled WGS sequence"/>
</dbReference>
<comment type="caution">
    <text evidence="3">The sequence shown here is derived from an EMBL/GenBank/DDBJ whole genome shotgun (WGS) entry which is preliminary data.</text>
</comment>
<evidence type="ECO:0000256" key="1">
    <source>
        <dbReference type="SAM" id="SignalP"/>
    </source>
</evidence>
<evidence type="ECO:0000313" key="4">
    <source>
        <dbReference type="Proteomes" id="UP000433876"/>
    </source>
</evidence>
<evidence type="ECO:0000313" key="3">
    <source>
        <dbReference type="EMBL" id="KAA8630277.1"/>
    </source>
</evidence>
<feature type="signal peptide" evidence="1">
    <location>
        <begin position="1"/>
        <end position="23"/>
    </location>
</feature>
<organism evidence="3 4">
    <name type="scientific">Sordaria macrospora</name>
    <dbReference type="NCBI Taxonomy" id="5147"/>
    <lineage>
        <taxon>Eukaryota</taxon>
        <taxon>Fungi</taxon>
        <taxon>Dikarya</taxon>
        <taxon>Ascomycota</taxon>
        <taxon>Pezizomycotina</taxon>
        <taxon>Sordariomycetes</taxon>
        <taxon>Sordariomycetidae</taxon>
        <taxon>Sordariales</taxon>
        <taxon>Sordariaceae</taxon>
        <taxon>Sordaria</taxon>
    </lineage>
</organism>
<feature type="domain" description="Ecp2 effector protein-like" evidence="2">
    <location>
        <begin position="69"/>
        <end position="169"/>
    </location>
</feature>
<dbReference type="AlphaFoldDB" id="A0A8S8ZHZ5"/>
<feature type="chain" id="PRO_5035869810" description="Ecp2 effector protein-like domain-containing protein" evidence="1">
    <location>
        <begin position="24"/>
        <end position="188"/>
    </location>
</feature>
<dbReference type="OMA" id="VWMIEET"/>
<name>A0A8S8ZHZ5_SORMA</name>
<gene>
    <name evidence="3" type="ORF">SMACR_05465</name>
</gene>
<dbReference type="EMBL" id="NMPR01000108">
    <property type="protein sequence ID" value="KAA8630277.1"/>
    <property type="molecule type" value="Genomic_DNA"/>
</dbReference>
<sequence length="188" mass="20309">MIAHNLIISLLLLFLSSSSTVLALPASTINTAANTTSNATHPSIHYFPRAPVEYATAFIGPREEGPKRYCTNYGPVVDQTSAASPLSVDCKQIAINIGAGGSWKWITGPKPKIVAKYGTCLVGVDGASGVTYGNYLRVGNMDIVWMIEETLKLPFYNGEKVGSKGTMDCKQVIKPDRNFAVTWGVWHT</sequence>
<reference evidence="3 4" key="1">
    <citation type="submission" date="2017-07" db="EMBL/GenBank/DDBJ databases">
        <title>Genome sequence of the Sordaria macrospora wild type strain R19027.</title>
        <authorList>
            <person name="Nowrousian M."/>
            <person name="Teichert I."/>
            <person name="Kueck U."/>
        </authorList>
    </citation>
    <scope>NUCLEOTIDE SEQUENCE [LARGE SCALE GENOMIC DNA]</scope>
    <source>
        <strain evidence="3 4">R19027</strain>
        <tissue evidence="3">Mycelium</tissue>
    </source>
</reference>
<proteinExistence type="predicted"/>
<dbReference type="VEuPathDB" id="FungiDB:SMAC_05465"/>
<protein>
    <recommendedName>
        <fullName evidence="2">Ecp2 effector protein-like domain-containing protein</fullName>
    </recommendedName>
</protein>
<accession>A0A8S8ZHZ5</accession>
<dbReference type="InterPro" id="IPR029226">
    <property type="entry name" value="Ecp2-like"/>
</dbReference>
<keyword evidence="1" id="KW-0732">Signal</keyword>
<dbReference type="Pfam" id="PF14856">
    <property type="entry name" value="Hce2"/>
    <property type="match status" value="1"/>
</dbReference>
<evidence type="ECO:0000259" key="2">
    <source>
        <dbReference type="Pfam" id="PF14856"/>
    </source>
</evidence>